<dbReference type="RefSeq" id="WP_133612785.1">
    <property type="nucleotide sequence ID" value="NZ_SNYW01000007.1"/>
</dbReference>
<protein>
    <submittedName>
        <fullName evidence="1">Uncharacterized protein</fullName>
    </submittedName>
</protein>
<evidence type="ECO:0000313" key="2">
    <source>
        <dbReference type="Proteomes" id="UP000295783"/>
    </source>
</evidence>
<organism evidence="1 2">
    <name type="scientific">Dongia mobilis</name>
    <dbReference type="NCBI Taxonomy" id="578943"/>
    <lineage>
        <taxon>Bacteria</taxon>
        <taxon>Pseudomonadati</taxon>
        <taxon>Pseudomonadota</taxon>
        <taxon>Alphaproteobacteria</taxon>
        <taxon>Rhodospirillales</taxon>
        <taxon>Dongiaceae</taxon>
        <taxon>Dongia</taxon>
    </lineage>
</organism>
<dbReference type="EMBL" id="SNYW01000007">
    <property type="protein sequence ID" value="TDQ82989.1"/>
    <property type="molecule type" value="Genomic_DNA"/>
</dbReference>
<keyword evidence="2" id="KW-1185">Reference proteome</keyword>
<evidence type="ECO:0000313" key="1">
    <source>
        <dbReference type="EMBL" id="TDQ82989.1"/>
    </source>
</evidence>
<reference evidence="1 2" key="1">
    <citation type="submission" date="2019-03" db="EMBL/GenBank/DDBJ databases">
        <title>Genomic Encyclopedia of Type Strains, Phase III (KMG-III): the genomes of soil and plant-associated and newly described type strains.</title>
        <authorList>
            <person name="Whitman W."/>
        </authorList>
    </citation>
    <scope>NUCLEOTIDE SEQUENCE [LARGE SCALE GENOMIC DNA]</scope>
    <source>
        <strain evidence="1 2">CGMCC 1.7660</strain>
    </source>
</reference>
<dbReference type="AlphaFoldDB" id="A0A4R6WT92"/>
<dbReference type="Proteomes" id="UP000295783">
    <property type="component" value="Unassembled WGS sequence"/>
</dbReference>
<proteinExistence type="predicted"/>
<accession>A0A4R6WT92</accession>
<name>A0A4R6WT92_9PROT</name>
<sequence>MVELLRPQDLKKITDDIDTEMAKKAFEKMQAKEREERELKESFMHRDLHPDVKERVNNAIKRAAEQGLNQIQVLTFPASYCNDRGRRINNLEHDWPDSLEGFAKHAYDFYVKELKPLGFHLNAQILDYPDGMLGNVGIFLSWDR</sequence>
<comment type="caution">
    <text evidence="1">The sequence shown here is derived from an EMBL/GenBank/DDBJ whole genome shotgun (WGS) entry which is preliminary data.</text>
</comment>
<gene>
    <name evidence="1" type="ORF">A8950_1271</name>
</gene>
<dbReference type="OrthoDB" id="7871683at2"/>